<gene>
    <name evidence="2" type="ORF">A2165_02985</name>
</gene>
<dbReference type="EMBL" id="MFAU01000042">
    <property type="protein sequence ID" value="OGD83627.1"/>
    <property type="molecule type" value="Genomic_DNA"/>
</dbReference>
<proteinExistence type="predicted"/>
<reference evidence="2 3" key="1">
    <citation type="journal article" date="2016" name="Nat. Commun.">
        <title>Thousands of microbial genomes shed light on interconnected biogeochemical processes in an aquifer system.</title>
        <authorList>
            <person name="Anantharaman K."/>
            <person name="Brown C.T."/>
            <person name="Hug L.A."/>
            <person name="Sharon I."/>
            <person name="Castelle C.J."/>
            <person name="Probst A.J."/>
            <person name="Thomas B.C."/>
            <person name="Singh A."/>
            <person name="Wilkins M.J."/>
            <person name="Karaoz U."/>
            <person name="Brodie E.L."/>
            <person name="Williams K.H."/>
            <person name="Hubbard S.S."/>
            <person name="Banfield J.F."/>
        </authorList>
    </citation>
    <scope>NUCLEOTIDE SEQUENCE [LARGE SCALE GENOMIC DNA]</scope>
</reference>
<accession>A0A1F5FVI3</accession>
<evidence type="ECO:0000313" key="2">
    <source>
        <dbReference type="EMBL" id="OGD83627.1"/>
    </source>
</evidence>
<feature type="region of interest" description="Disordered" evidence="1">
    <location>
        <begin position="101"/>
        <end position="122"/>
    </location>
</feature>
<name>A0A1F5FVI3_9BACT</name>
<organism evidence="2 3">
    <name type="scientific">Candidatus Curtissbacteria bacterium RBG_13_40_7</name>
    <dbReference type="NCBI Taxonomy" id="1797706"/>
    <lineage>
        <taxon>Bacteria</taxon>
        <taxon>Candidatus Curtissiibacteriota</taxon>
    </lineage>
</organism>
<feature type="compositionally biased region" description="Polar residues" evidence="1">
    <location>
        <begin position="102"/>
        <end position="122"/>
    </location>
</feature>
<dbReference type="AlphaFoldDB" id="A0A1F5FVI3"/>
<evidence type="ECO:0000313" key="3">
    <source>
        <dbReference type="Proteomes" id="UP000179252"/>
    </source>
</evidence>
<sequence length="122" mass="13631">MPTTEREGPFLTLATRRISNECGTSLVVECLELGFGVRKDVTERGEVRLIECLMQHINTDVAGLAANDFIDPRKSPQVIETAQRIHHATISEVPISRLFRKPNSNSHPYTLAPNSHTQNPKL</sequence>
<dbReference type="Proteomes" id="UP000179252">
    <property type="component" value="Unassembled WGS sequence"/>
</dbReference>
<protein>
    <submittedName>
        <fullName evidence="2">Uncharacterized protein</fullName>
    </submittedName>
</protein>
<comment type="caution">
    <text evidence="2">The sequence shown here is derived from an EMBL/GenBank/DDBJ whole genome shotgun (WGS) entry which is preliminary data.</text>
</comment>
<evidence type="ECO:0000256" key="1">
    <source>
        <dbReference type="SAM" id="MobiDB-lite"/>
    </source>
</evidence>